<feature type="domain" description="Retrotransposon gag" evidence="1">
    <location>
        <begin position="75"/>
        <end position="132"/>
    </location>
</feature>
<organism evidence="2 3">
    <name type="scientific">Arachis duranensis</name>
    <name type="common">Wild peanut</name>
    <dbReference type="NCBI Taxonomy" id="130453"/>
    <lineage>
        <taxon>Eukaryota</taxon>
        <taxon>Viridiplantae</taxon>
        <taxon>Streptophyta</taxon>
        <taxon>Embryophyta</taxon>
        <taxon>Tracheophyta</taxon>
        <taxon>Spermatophyta</taxon>
        <taxon>Magnoliopsida</taxon>
        <taxon>eudicotyledons</taxon>
        <taxon>Gunneridae</taxon>
        <taxon>Pentapetalae</taxon>
        <taxon>rosids</taxon>
        <taxon>fabids</taxon>
        <taxon>Fabales</taxon>
        <taxon>Fabaceae</taxon>
        <taxon>Papilionoideae</taxon>
        <taxon>50 kb inversion clade</taxon>
        <taxon>dalbergioids sensu lato</taxon>
        <taxon>Dalbergieae</taxon>
        <taxon>Pterocarpus clade</taxon>
        <taxon>Arachis</taxon>
    </lineage>
</organism>
<dbReference type="GeneID" id="107466392"/>
<keyword evidence="2" id="KW-1185">Reference proteome</keyword>
<gene>
    <name evidence="3" type="primary">LOC107466392</name>
</gene>
<dbReference type="AlphaFoldDB" id="A0A6P4BE76"/>
<sequence>MVAAMQATAVALGNQSGNCDSNDRENGPMILVTFLKIKPPIFGGTTNPTEIDNWFQVMKRVLQAQQVPENQCVEFVTYQLTGEAQFWWQGMRRLLQQDNVATPWDTFKLEFYKKYFPNSVRTAKELELLQLK</sequence>
<accession>A0A6P4BE76</accession>
<dbReference type="RefSeq" id="XP_015940853.1">
    <property type="nucleotide sequence ID" value="XM_016085367.1"/>
</dbReference>
<dbReference type="KEGG" id="adu:107466392"/>
<proteinExistence type="predicted"/>
<dbReference type="Pfam" id="PF03732">
    <property type="entry name" value="Retrotrans_gag"/>
    <property type="match status" value="1"/>
</dbReference>
<protein>
    <submittedName>
        <fullName evidence="3">Uncharacterized protein LOC107466392</fullName>
    </submittedName>
</protein>
<dbReference type="InterPro" id="IPR005162">
    <property type="entry name" value="Retrotrans_gag_dom"/>
</dbReference>
<reference evidence="3" key="2">
    <citation type="submission" date="2025-08" db="UniProtKB">
        <authorList>
            <consortium name="RefSeq"/>
        </authorList>
    </citation>
    <scope>IDENTIFICATION</scope>
    <source>
        <tissue evidence="3">Whole plant</tissue>
    </source>
</reference>
<evidence type="ECO:0000313" key="2">
    <source>
        <dbReference type="Proteomes" id="UP000515211"/>
    </source>
</evidence>
<dbReference type="Proteomes" id="UP000515211">
    <property type="component" value="Chromosome 9"/>
</dbReference>
<evidence type="ECO:0000313" key="3">
    <source>
        <dbReference type="RefSeq" id="XP_015940853.1"/>
    </source>
</evidence>
<reference evidence="2" key="1">
    <citation type="journal article" date="2016" name="Nat. Genet.">
        <title>The genome sequences of Arachis duranensis and Arachis ipaensis, the diploid ancestors of cultivated peanut.</title>
        <authorList>
            <person name="Bertioli D.J."/>
            <person name="Cannon S.B."/>
            <person name="Froenicke L."/>
            <person name="Huang G."/>
            <person name="Farmer A.D."/>
            <person name="Cannon E.K."/>
            <person name="Liu X."/>
            <person name="Gao D."/>
            <person name="Clevenger J."/>
            <person name="Dash S."/>
            <person name="Ren L."/>
            <person name="Moretzsohn M.C."/>
            <person name="Shirasawa K."/>
            <person name="Huang W."/>
            <person name="Vidigal B."/>
            <person name="Abernathy B."/>
            <person name="Chu Y."/>
            <person name="Niederhuth C.E."/>
            <person name="Umale P."/>
            <person name="Araujo A.C."/>
            <person name="Kozik A."/>
            <person name="Kim K.D."/>
            <person name="Burow M.D."/>
            <person name="Varshney R.K."/>
            <person name="Wang X."/>
            <person name="Zhang X."/>
            <person name="Barkley N."/>
            <person name="Guimaraes P.M."/>
            <person name="Isobe S."/>
            <person name="Guo B."/>
            <person name="Liao B."/>
            <person name="Stalker H.T."/>
            <person name="Schmitz R.J."/>
            <person name="Scheffler B.E."/>
            <person name="Leal-Bertioli S.C."/>
            <person name="Xun X."/>
            <person name="Jackson S.A."/>
            <person name="Michelmore R."/>
            <person name="Ozias-Akins P."/>
        </authorList>
    </citation>
    <scope>NUCLEOTIDE SEQUENCE [LARGE SCALE GENOMIC DNA]</scope>
    <source>
        <strain evidence="2">cv. V14167</strain>
    </source>
</reference>
<name>A0A6P4BE76_ARADU</name>
<evidence type="ECO:0000259" key="1">
    <source>
        <dbReference type="Pfam" id="PF03732"/>
    </source>
</evidence>